<accession>A0A222P3Q2</accession>
<evidence type="ECO:0000256" key="1">
    <source>
        <dbReference type="ARBA" id="ARBA00008428"/>
    </source>
</evidence>
<dbReference type="InterPro" id="IPR003593">
    <property type="entry name" value="AAA+_ATPase"/>
</dbReference>
<evidence type="ECO:0000313" key="15">
    <source>
        <dbReference type="EMBL" id="ASQ46469.1"/>
    </source>
</evidence>
<evidence type="ECO:0000256" key="10">
    <source>
        <dbReference type="ARBA" id="ARBA00044932"/>
    </source>
</evidence>
<feature type="domain" description="SF4 helicase" evidence="14">
    <location>
        <begin position="195"/>
        <end position="462"/>
    </location>
</feature>
<dbReference type="Proteomes" id="UP000201728">
    <property type="component" value="Chromosome"/>
</dbReference>
<dbReference type="NCBIfam" id="NF004384">
    <property type="entry name" value="PRK05748.1"/>
    <property type="match status" value="1"/>
</dbReference>
<dbReference type="Gene3D" id="3.40.50.300">
    <property type="entry name" value="P-loop containing nucleotide triphosphate hydrolases"/>
    <property type="match status" value="1"/>
</dbReference>
<keyword evidence="9" id="KW-0413">Isomerase</keyword>
<dbReference type="InterPro" id="IPR016136">
    <property type="entry name" value="DNA_helicase_N/primase_C"/>
</dbReference>
<dbReference type="InterPro" id="IPR027417">
    <property type="entry name" value="P-loop_NTPase"/>
</dbReference>
<evidence type="ECO:0000256" key="11">
    <source>
        <dbReference type="ARBA" id="ARBA00048954"/>
    </source>
</evidence>
<dbReference type="GO" id="GO:0005829">
    <property type="term" value="C:cytosol"/>
    <property type="evidence" value="ECO:0007669"/>
    <property type="project" value="TreeGrafter"/>
</dbReference>
<dbReference type="InterPro" id="IPR036185">
    <property type="entry name" value="DNA_heli_DnaB-like_N_sf"/>
</dbReference>
<dbReference type="InterPro" id="IPR007694">
    <property type="entry name" value="DNA_helicase_DnaB-like_C"/>
</dbReference>
<evidence type="ECO:0000256" key="4">
    <source>
        <dbReference type="ARBA" id="ARBA00022741"/>
    </source>
</evidence>
<organism evidence="15 16">
    <name type="scientific">Legionella clemsonensis</name>
    <dbReference type="NCBI Taxonomy" id="1867846"/>
    <lineage>
        <taxon>Bacteria</taxon>
        <taxon>Pseudomonadati</taxon>
        <taxon>Pseudomonadota</taxon>
        <taxon>Gammaproteobacteria</taxon>
        <taxon>Legionellales</taxon>
        <taxon>Legionellaceae</taxon>
        <taxon>Legionella</taxon>
    </lineage>
</organism>
<evidence type="ECO:0000259" key="14">
    <source>
        <dbReference type="PROSITE" id="PS51199"/>
    </source>
</evidence>
<dbReference type="EMBL" id="CP016397">
    <property type="protein sequence ID" value="ASQ46469.1"/>
    <property type="molecule type" value="Genomic_DNA"/>
</dbReference>
<keyword evidence="16" id="KW-1185">Reference proteome</keyword>
<dbReference type="Pfam" id="PF03796">
    <property type="entry name" value="DnaB_C"/>
    <property type="match status" value="1"/>
</dbReference>
<dbReference type="GO" id="GO:0003677">
    <property type="term" value="F:DNA binding"/>
    <property type="evidence" value="ECO:0007669"/>
    <property type="project" value="UniProtKB-UniRule"/>
</dbReference>
<keyword evidence="8 13" id="KW-0238">DNA-binding</keyword>
<dbReference type="GO" id="GO:0016887">
    <property type="term" value="F:ATP hydrolysis activity"/>
    <property type="evidence" value="ECO:0007669"/>
    <property type="project" value="RHEA"/>
</dbReference>
<dbReference type="Pfam" id="PF00772">
    <property type="entry name" value="DnaB"/>
    <property type="match status" value="1"/>
</dbReference>
<sequence length="467" mass="51654">MLSYLIMAAELKTRKNAVDSLRAPPHSAEAEQAIIGGLMLDNQAWDTINTKLCETDFYRIEHRILYQAISELAKKDQPFDVVTLLDILKSTNQLDDAGGETYLFELANNTPSVANVSAYADIVREKSVQRQLITVANDIADSAYNPLGREVTELLDFAETKVFAIAEQTGGDGGPESIKKILVKAVERIDALYNNGDALTGLPTGLSDFDERTSGLQPSDLIIVAGRPSMGKTTLVMNMAEHAAIHAKKPVLVFSMEMPADSLAMRMMSSLGRIDQHRLRTGKLEEEDWPRVTSAVHLLSEAPLFIDDTAALTPAEMRARARRLAKEQGQLGLIVVDYLQLMKVPGFKADNRTAEISEISRSLKALAKELEVPVIALSQLNRSLEQRQDKRPVMSDLRESGAIEQDADLICFIYRDEVYNEDSPDKGVAELIIAKQRNGPIGKVRVAFLGKYTRFEDLAFNGYQGID</sequence>
<evidence type="ECO:0000256" key="9">
    <source>
        <dbReference type="ARBA" id="ARBA00023235"/>
    </source>
</evidence>
<keyword evidence="7 13" id="KW-0067">ATP-binding</keyword>
<evidence type="ECO:0000256" key="5">
    <source>
        <dbReference type="ARBA" id="ARBA00022801"/>
    </source>
</evidence>
<dbReference type="SMART" id="SM00382">
    <property type="entry name" value="AAA"/>
    <property type="match status" value="1"/>
</dbReference>
<evidence type="ECO:0000256" key="8">
    <source>
        <dbReference type="ARBA" id="ARBA00023125"/>
    </source>
</evidence>
<dbReference type="PANTHER" id="PTHR30153">
    <property type="entry name" value="REPLICATIVE DNA HELICASE DNAB"/>
    <property type="match status" value="1"/>
</dbReference>
<dbReference type="GO" id="GO:0043139">
    <property type="term" value="F:5'-3' DNA helicase activity"/>
    <property type="evidence" value="ECO:0007669"/>
    <property type="project" value="UniProtKB-EC"/>
</dbReference>
<comment type="catalytic activity">
    <reaction evidence="11 13">
        <text>ATP + H2O = ADP + phosphate + H(+)</text>
        <dbReference type="Rhea" id="RHEA:13065"/>
        <dbReference type="ChEBI" id="CHEBI:15377"/>
        <dbReference type="ChEBI" id="CHEBI:15378"/>
        <dbReference type="ChEBI" id="CHEBI:30616"/>
        <dbReference type="ChEBI" id="CHEBI:43474"/>
        <dbReference type="ChEBI" id="CHEBI:456216"/>
        <dbReference type="EC" id="5.6.2.3"/>
    </reaction>
</comment>
<dbReference type="EC" id="5.6.2.3" evidence="12 13"/>
<keyword evidence="3 13" id="KW-0235">DNA replication</keyword>
<keyword evidence="4 13" id="KW-0547">Nucleotide-binding</keyword>
<keyword evidence="2 13" id="KW-0639">Primosome</keyword>
<dbReference type="GO" id="GO:0006269">
    <property type="term" value="P:DNA replication, synthesis of primer"/>
    <property type="evidence" value="ECO:0007669"/>
    <property type="project" value="UniProtKB-UniRule"/>
</dbReference>
<dbReference type="GO" id="GO:0042802">
    <property type="term" value="F:identical protein binding"/>
    <property type="evidence" value="ECO:0007669"/>
    <property type="project" value="UniProtKB-ARBA"/>
</dbReference>
<name>A0A222P3Q2_9GAMM</name>
<gene>
    <name evidence="15" type="primary">dnaB</name>
    <name evidence="15" type="ORF">clem_09595</name>
</gene>
<dbReference type="PROSITE" id="PS51199">
    <property type="entry name" value="SF4_HELICASE"/>
    <property type="match status" value="1"/>
</dbReference>
<evidence type="ECO:0000256" key="3">
    <source>
        <dbReference type="ARBA" id="ARBA00022705"/>
    </source>
</evidence>
<dbReference type="Gene3D" id="1.10.860.10">
    <property type="entry name" value="DNAb Helicase, Chain A"/>
    <property type="match status" value="1"/>
</dbReference>
<reference evidence="15 16" key="1">
    <citation type="submission" date="2016-07" db="EMBL/GenBank/DDBJ databases">
        <authorList>
            <person name="Hassler H."/>
        </authorList>
    </citation>
    <scope>NUCLEOTIDE SEQUENCE [LARGE SCALE GENOMIC DNA]</scope>
    <source>
        <strain evidence="15 16">CDC-D5610</strain>
    </source>
</reference>
<dbReference type="AlphaFoldDB" id="A0A222P3Q2"/>
<evidence type="ECO:0000256" key="7">
    <source>
        <dbReference type="ARBA" id="ARBA00022840"/>
    </source>
</evidence>
<dbReference type="GO" id="GO:0005524">
    <property type="term" value="F:ATP binding"/>
    <property type="evidence" value="ECO:0007669"/>
    <property type="project" value="UniProtKB-UniRule"/>
</dbReference>
<evidence type="ECO:0000256" key="12">
    <source>
        <dbReference type="NCBIfam" id="TIGR00665"/>
    </source>
</evidence>
<dbReference type="KEGG" id="lcd:clem_09595"/>
<evidence type="ECO:0000256" key="13">
    <source>
        <dbReference type="RuleBase" id="RU362085"/>
    </source>
</evidence>
<dbReference type="InterPro" id="IPR007693">
    <property type="entry name" value="DNA_helicase_DnaB-like_N"/>
</dbReference>
<proteinExistence type="inferred from homology"/>
<comment type="function">
    <text evidence="10 13">The main replicative DNA helicase, it participates in initiation and elongation during chromosome replication. Travels ahead of the DNA replisome, separating dsDNA into templates for DNA synthesis. A processive ATP-dependent 5'-3' DNA helicase it has DNA-dependent ATPase activity.</text>
</comment>
<dbReference type="SUPFAM" id="SSF48024">
    <property type="entry name" value="N-terminal domain of DnaB helicase"/>
    <property type="match status" value="1"/>
</dbReference>
<evidence type="ECO:0000313" key="16">
    <source>
        <dbReference type="Proteomes" id="UP000201728"/>
    </source>
</evidence>
<dbReference type="NCBIfam" id="TIGR00665">
    <property type="entry name" value="DnaB"/>
    <property type="match status" value="1"/>
</dbReference>
<evidence type="ECO:0000256" key="6">
    <source>
        <dbReference type="ARBA" id="ARBA00022806"/>
    </source>
</evidence>
<comment type="similarity">
    <text evidence="1 13">Belongs to the helicase family. DnaB subfamily.</text>
</comment>
<keyword evidence="6 13" id="KW-0347">Helicase</keyword>
<dbReference type="PANTHER" id="PTHR30153:SF2">
    <property type="entry name" value="REPLICATIVE DNA HELICASE"/>
    <property type="match status" value="1"/>
</dbReference>
<evidence type="ECO:0000256" key="2">
    <source>
        <dbReference type="ARBA" id="ARBA00022515"/>
    </source>
</evidence>
<dbReference type="FunFam" id="3.40.50.300:FF:000076">
    <property type="entry name" value="Replicative DNA helicase"/>
    <property type="match status" value="1"/>
</dbReference>
<protein>
    <recommendedName>
        <fullName evidence="12 13">Replicative DNA helicase</fullName>
        <ecNumber evidence="12 13">5.6.2.3</ecNumber>
    </recommendedName>
</protein>
<dbReference type="FunFam" id="1.10.860.10:FF:000001">
    <property type="entry name" value="Replicative DNA helicase"/>
    <property type="match status" value="1"/>
</dbReference>
<keyword evidence="5 13" id="KW-0378">Hydrolase</keyword>
<dbReference type="GO" id="GO:1990077">
    <property type="term" value="C:primosome complex"/>
    <property type="evidence" value="ECO:0007669"/>
    <property type="project" value="UniProtKB-UniRule"/>
</dbReference>
<dbReference type="InterPro" id="IPR007692">
    <property type="entry name" value="DNA_helicase_DnaB"/>
</dbReference>
<dbReference type="CDD" id="cd00984">
    <property type="entry name" value="DnaB_C"/>
    <property type="match status" value="1"/>
</dbReference>
<dbReference type="SUPFAM" id="SSF52540">
    <property type="entry name" value="P-loop containing nucleoside triphosphate hydrolases"/>
    <property type="match status" value="1"/>
</dbReference>